<dbReference type="Proteomes" id="UP001209878">
    <property type="component" value="Unassembled WGS sequence"/>
</dbReference>
<evidence type="ECO:0000313" key="2">
    <source>
        <dbReference type="Proteomes" id="UP001209878"/>
    </source>
</evidence>
<organism evidence="1 2">
    <name type="scientific">Ridgeia piscesae</name>
    <name type="common">Tubeworm</name>
    <dbReference type="NCBI Taxonomy" id="27915"/>
    <lineage>
        <taxon>Eukaryota</taxon>
        <taxon>Metazoa</taxon>
        <taxon>Spiralia</taxon>
        <taxon>Lophotrochozoa</taxon>
        <taxon>Annelida</taxon>
        <taxon>Polychaeta</taxon>
        <taxon>Sedentaria</taxon>
        <taxon>Canalipalpata</taxon>
        <taxon>Sabellida</taxon>
        <taxon>Siboglinidae</taxon>
        <taxon>Ridgeia</taxon>
    </lineage>
</organism>
<evidence type="ECO:0000313" key="1">
    <source>
        <dbReference type="EMBL" id="KAK2190523.1"/>
    </source>
</evidence>
<gene>
    <name evidence="1" type="ORF">NP493_77g02027</name>
</gene>
<protein>
    <submittedName>
        <fullName evidence="1">Uncharacterized protein</fullName>
    </submittedName>
</protein>
<dbReference type="AlphaFoldDB" id="A0AAD9UI86"/>
<keyword evidence="2" id="KW-1185">Reference proteome</keyword>
<reference evidence="1" key="1">
    <citation type="journal article" date="2023" name="Mol. Biol. Evol.">
        <title>Third-Generation Sequencing Reveals the Adaptive Role of the Epigenome in Three Deep-Sea Polychaetes.</title>
        <authorList>
            <person name="Perez M."/>
            <person name="Aroh O."/>
            <person name="Sun Y."/>
            <person name="Lan Y."/>
            <person name="Juniper S.K."/>
            <person name="Young C.R."/>
            <person name="Angers B."/>
            <person name="Qian P.Y."/>
        </authorList>
    </citation>
    <scope>NUCLEOTIDE SEQUENCE</scope>
    <source>
        <strain evidence="1">R07B-5</strain>
    </source>
</reference>
<dbReference type="EMBL" id="JAODUO010000077">
    <property type="protein sequence ID" value="KAK2190523.1"/>
    <property type="molecule type" value="Genomic_DNA"/>
</dbReference>
<comment type="caution">
    <text evidence="1">The sequence shown here is derived from an EMBL/GenBank/DDBJ whole genome shotgun (WGS) entry which is preliminary data.</text>
</comment>
<accession>A0AAD9UI86</accession>
<proteinExistence type="predicted"/>
<name>A0AAD9UI86_RIDPI</name>
<sequence length="159" mass="17542">MAFVSVPFVLTPVRESFVTRTACTIINISLTPGARVSCGTVARQRMRGVVACPPVFTRIRFTRKQLCFTALPCVLRRTLAPKGFRCVNASATVFTGTFRTRPALAFASSEAWRTVTLEATQSVSARSSISTGHFRAYLGNCKIITAKYISLFQLYNVVY</sequence>